<dbReference type="EMBL" id="FJUY01000003">
    <property type="protein sequence ID" value="CZT16826.1"/>
    <property type="molecule type" value="Genomic_DNA"/>
</dbReference>
<comment type="catalytic activity">
    <reaction evidence="6">
        <text>L-threonylcarbamoyladenylate + adenosine(37) in tRNA = N(6)-L-threonylcarbamoyladenosine(37) in tRNA + AMP + H(+)</text>
        <dbReference type="Rhea" id="RHEA:37059"/>
        <dbReference type="Rhea" id="RHEA-COMP:10162"/>
        <dbReference type="Rhea" id="RHEA-COMP:10163"/>
        <dbReference type="ChEBI" id="CHEBI:15378"/>
        <dbReference type="ChEBI" id="CHEBI:73682"/>
        <dbReference type="ChEBI" id="CHEBI:74411"/>
        <dbReference type="ChEBI" id="CHEBI:74418"/>
        <dbReference type="ChEBI" id="CHEBI:456215"/>
        <dbReference type="EC" id="2.3.1.234"/>
    </reaction>
</comment>
<dbReference type="GO" id="GO:0006508">
    <property type="term" value="P:proteolysis"/>
    <property type="evidence" value="ECO:0007669"/>
    <property type="project" value="UniProtKB-KW"/>
</dbReference>
<evidence type="ECO:0000256" key="7">
    <source>
        <dbReference type="SAM" id="MobiDB-lite"/>
    </source>
</evidence>
<evidence type="ECO:0000256" key="2">
    <source>
        <dbReference type="ARBA" id="ARBA00022679"/>
    </source>
</evidence>
<keyword evidence="5" id="KW-0012">Acyltransferase</keyword>
<evidence type="ECO:0000313" key="9">
    <source>
        <dbReference type="EMBL" id="CZT16826.1"/>
    </source>
</evidence>
<name>A0A2D3UZX9_9PEZI</name>
<dbReference type="GO" id="GO:0061711">
    <property type="term" value="F:tRNA N(6)-L-threonylcarbamoyladenine synthase activity"/>
    <property type="evidence" value="ECO:0007669"/>
    <property type="project" value="UniProtKB-EC"/>
</dbReference>
<evidence type="ECO:0000256" key="5">
    <source>
        <dbReference type="ARBA" id="ARBA00023315"/>
    </source>
</evidence>
<keyword evidence="3" id="KW-0819">tRNA processing</keyword>
<dbReference type="PANTHER" id="PTHR11735:SF6">
    <property type="entry name" value="TRNA N6-ADENOSINE THREONYLCARBAMOYLTRANSFERASE, MITOCHONDRIAL"/>
    <property type="match status" value="1"/>
</dbReference>
<keyword evidence="9" id="KW-0378">Hydrolase</keyword>
<feature type="domain" description="Gcp-like" evidence="8">
    <location>
        <begin position="5"/>
        <end position="240"/>
    </location>
</feature>
<evidence type="ECO:0000259" key="8">
    <source>
        <dbReference type="Pfam" id="PF00814"/>
    </source>
</evidence>
<organism evidence="9 10">
    <name type="scientific">Ramularia collo-cygni</name>
    <dbReference type="NCBI Taxonomy" id="112498"/>
    <lineage>
        <taxon>Eukaryota</taxon>
        <taxon>Fungi</taxon>
        <taxon>Dikarya</taxon>
        <taxon>Ascomycota</taxon>
        <taxon>Pezizomycotina</taxon>
        <taxon>Dothideomycetes</taxon>
        <taxon>Dothideomycetidae</taxon>
        <taxon>Mycosphaerellales</taxon>
        <taxon>Mycosphaerellaceae</taxon>
        <taxon>Ramularia</taxon>
    </lineage>
</organism>
<dbReference type="GO" id="GO:0005739">
    <property type="term" value="C:mitochondrion"/>
    <property type="evidence" value="ECO:0007669"/>
    <property type="project" value="TreeGrafter"/>
</dbReference>
<dbReference type="Pfam" id="PF00814">
    <property type="entry name" value="TsaD"/>
    <property type="match status" value="1"/>
</dbReference>
<dbReference type="PRINTS" id="PR00789">
    <property type="entry name" value="OSIALOPTASE"/>
</dbReference>
<dbReference type="STRING" id="112498.A0A2D3UZX9"/>
<gene>
    <name evidence="9" type="ORF">RCC_02660</name>
</gene>
<evidence type="ECO:0000256" key="6">
    <source>
        <dbReference type="ARBA" id="ARBA00048117"/>
    </source>
</evidence>
<dbReference type="GO" id="GO:0008233">
    <property type="term" value="F:peptidase activity"/>
    <property type="evidence" value="ECO:0007669"/>
    <property type="project" value="UniProtKB-KW"/>
</dbReference>
<keyword evidence="10" id="KW-1185">Reference proteome</keyword>
<dbReference type="SUPFAM" id="SSF53067">
    <property type="entry name" value="Actin-like ATPase domain"/>
    <property type="match status" value="1"/>
</dbReference>
<sequence length="275" mass="30510">MNGSTGPAFPFLTVLASGGHTLLISSMSLVAHTILASTQDIALGDCLDKAARTILPPRLLQAPYGRALEQFAFDGSDPEYGYTPPSRRQEELRPRKTQWNWALTPPLSASKSGEKTSRRMCFSFSGLLNNVERFMTRAINPDGRSTMDARNPEEISIEERQEMAREVQRVAFEHLTSRILLHLTGAGDNVKTIVVSGGVASNSFLRHVLRSTLDAQGFADIRIEIPPISLCTDNALMIAWAAIEMWQAGYRTSLEVQPIRRWAMDEIAPEYIFAS</sequence>
<dbReference type="EC" id="2.3.1.234" evidence="1"/>
<evidence type="ECO:0000256" key="1">
    <source>
        <dbReference type="ARBA" id="ARBA00012156"/>
    </source>
</evidence>
<dbReference type="InterPro" id="IPR000905">
    <property type="entry name" value="Gcp-like_dom"/>
</dbReference>
<dbReference type="PANTHER" id="PTHR11735">
    <property type="entry name" value="TRNA N6-ADENOSINE THREONYLCARBAMOYLTRANSFERASE"/>
    <property type="match status" value="1"/>
</dbReference>
<dbReference type="GO" id="GO:0072670">
    <property type="term" value="P:mitochondrial tRNA threonylcarbamoyladenosine modification"/>
    <property type="evidence" value="ECO:0007669"/>
    <property type="project" value="TreeGrafter"/>
</dbReference>
<dbReference type="AlphaFoldDB" id="A0A2D3UZX9"/>
<keyword evidence="4" id="KW-0479">Metal-binding</keyword>
<evidence type="ECO:0000256" key="4">
    <source>
        <dbReference type="ARBA" id="ARBA00022723"/>
    </source>
</evidence>
<dbReference type="RefSeq" id="XP_023623719.1">
    <property type="nucleotide sequence ID" value="XM_023767951.1"/>
</dbReference>
<dbReference type="GeneID" id="35597874"/>
<dbReference type="GO" id="GO:0046872">
    <property type="term" value="F:metal ion binding"/>
    <property type="evidence" value="ECO:0007669"/>
    <property type="project" value="UniProtKB-KW"/>
</dbReference>
<keyword evidence="9" id="KW-0645">Protease</keyword>
<protein>
    <recommendedName>
        <fullName evidence="1">N(6)-L-threonylcarbamoyladenine synthase</fullName>
        <ecNumber evidence="1">2.3.1.234</ecNumber>
    </recommendedName>
</protein>
<reference evidence="9 10" key="1">
    <citation type="submission" date="2016-03" db="EMBL/GenBank/DDBJ databases">
        <authorList>
            <person name="Ploux O."/>
        </authorList>
    </citation>
    <scope>NUCLEOTIDE SEQUENCE [LARGE SCALE GENOMIC DNA]</scope>
    <source>
        <strain evidence="9 10">URUG2</strain>
    </source>
</reference>
<evidence type="ECO:0000256" key="3">
    <source>
        <dbReference type="ARBA" id="ARBA00022694"/>
    </source>
</evidence>
<feature type="region of interest" description="Disordered" evidence="7">
    <location>
        <begin position="76"/>
        <end position="96"/>
    </location>
</feature>
<proteinExistence type="predicted"/>
<dbReference type="InterPro" id="IPR017861">
    <property type="entry name" value="KAE1/TsaD"/>
</dbReference>
<evidence type="ECO:0000313" key="10">
    <source>
        <dbReference type="Proteomes" id="UP000225277"/>
    </source>
</evidence>
<accession>A0A2D3UZX9</accession>
<dbReference type="InterPro" id="IPR043129">
    <property type="entry name" value="ATPase_NBD"/>
</dbReference>
<dbReference type="OrthoDB" id="10259622at2759"/>
<keyword evidence="2" id="KW-0808">Transferase</keyword>
<dbReference type="Gene3D" id="3.30.420.40">
    <property type="match status" value="1"/>
</dbReference>
<dbReference type="Proteomes" id="UP000225277">
    <property type="component" value="Unassembled WGS sequence"/>
</dbReference>